<dbReference type="CDD" id="cd23763">
    <property type="entry name" value="ASKHA_ATPase_ROK"/>
    <property type="match status" value="1"/>
</dbReference>
<dbReference type="EMBL" id="QYRT01000073">
    <property type="protein sequence ID" value="TIH27728.1"/>
    <property type="molecule type" value="Genomic_DNA"/>
</dbReference>
<dbReference type="Pfam" id="PF00480">
    <property type="entry name" value="ROK"/>
    <property type="match status" value="2"/>
</dbReference>
<dbReference type="Gene3D" id="3.30.420.40">
    <property type="match status" value="2"/>
</dbReference>
<dbReference type="InterPro" id="IPR000600">
    <property type="entry name" value="ROK"/>
</dbReference>
<keyword evidence="3" id="KW-1185">Reference proteome</keyword>
<dbReference type="PANTHER" id="PTHR18964">
    <property type="entry name" value="ROK (REPRESSOR, ORF, KINASE) FAMILY"/>
    <property type="match status" value="1"/>
</dbReference>
<reference evidence="2 3" key="1">
    <citation type="journal article" date="2019" name="Microorganisms">
        <title>Systematic Affiliation and Genome Analysis of Subtercola vilae DB165(T) with Particular Emphasis on Cold Adaptation of an Isolate from a High-Altitude Cold Volcano Lake.</title>
        <authorList>
            <person name="Villalobos A.S."/>
            <person name="Wiese J."/>
            <person name="Imhoff J.F."/>
            <person name="Dorador C."/>
            <person name="Keller A."/>
            <person name="Hentschel U."/>
        </authorList>
    </citation>
    <scope>NUCLEOTIDE SEQUENCE [LARGE SCALE GENOMIC DNA]</scope>
    <source>
        <strain evidence="2 3">DB165</strain>
    </source>
</reference>
<comment type="caution">
    <text evidence="2">The sequence shown here is derived from an EMBL/GenBank/DDBJ whole genome shotgun (WGS) entry which is preliminary data.</text>
</comment>
<dbReference type="SUPFAM" id="SSF53067">
    <property type="entry name" value="Actin-like ATPase domain"/>
    <property type="match status" value="1"/>
</dbReference>
<proteinExistence type="inferred from homology"/>
<name>A0A4T2BF80_9MICO</name>
<dbReference type="AlphaFoldDB" id="A0A4T2BF80"/>
<gene>
    <name evidence="2" type="ORF">D4765_18540</name>
</gene>
<sequence>MTTESTADLVHVIDIGGSHITAAAVELANGMATITQTSGRDIDPHGPAEEILAGWADACRELGDIENTRWGIAMPDPFDFERGIGTFVNVAKFEHLANVDLRHELAQRLGTAPERVRFLHDAAAYGIGEWMFGEARGHNRAVCITLGTGVGSTFLDRGEPIAHRADVPTNGTVHLLQIDGAPLEDAVSTRAIIAAYERRTATSVEVKTIAERARAGEPDARVVLDGAMHALGAALGPWLAEFEASVLVAGGSISRSWDLLEQPFRAGIAEADPEFAVAIELRPSKLLDEAPLLGAATWLTRE</sequence>
<dbReference type="RefSeq" id="WP_136643787.1">
    <property type="nucleotide sequence ID" value="NZ_QYRT01000073.1"/>
</dbReference>
<dbReference type="PANTHER" id="PTHR18964:SF169">
    <property type="entry name" value="N-ACETYLMANNOSAMINE KINASE"/>
    <property type="match status" value="1"/>
</dbReference>
<dbReference type="Proteomes" id="UP000306192">
    <property type="component" value="Unassembled WGS sequence"/>
</dbReference>
<organism evidence="2 3">
    <name type="scientific">Subtercola vilae</name>
    <dbReference type="NCBI Taxonomy" id="2056433"/>
    <lineage>
        <taxon>Bacteria</taxon>
        <taxon>Bacillati</taxon>
        <taxon>Actinomycetota</taxon>
        <taxon>Actinomycetes</taxon>
        <taxon>Micrococcales</taxon>
        <taxon>Microbacteriaceae</taxon>
        <taxon>Subtercola</taxon>
    </lineage>
</organism>
<comment type="similarity">
    <text evidence="1">Belongs to the ROK (NagC/XylR) family.</text>
</comment>
<dbReference type="InterPro" id="IPR043129">
    <property type="entry name" value="ATPase_NBD"/>
</dbReference>
<evidence type="ECO:0000313" key="2">
    <source>
        <dbReference type="EMBL" id="TIH27728.1"/>
    </source>
</evidence>
<evidence type="ECO:0000313" key="3">
    <source>
        <dbReference type="Proteomes" id="UP000306192"/>
    </source>
</evidence>
<accession>A0A4T2BF80</accession>
<dbReference type="OrthoDB" id="49666at2"/>
<evidence type="ECO:0000256" key="1">
    <source>
        <dbReference type="ARBA" id="ARBA00006479"/>
    </source>
</evidence>
<protein>
    <submittedName>
        <fullName evidence="2">ROK family protein</fullName>
    </submittedName>
</protein>